<gene>
    <name evidence="9" type="primary">LOC100180322-003</name>
</gene>
<dbReference type="SMART" id="SM00368">
    <property type="entry name" value="LRR_RI"/>
    <property type="match status" value="3"/>
</dbReference>
<protein>
    <submittedName>
        <fullName evidence="9">Uncharacterized protein LOC100180322</fullName>
    </submittedName>
</protein>
<dbReference type="InterPro" id="IPR050637">
    <property type="entry name" value="NLRP_innate_immun_reg"/>
</dbReference>
<feature type="domain" description="NACHT" evidence="8">
    <location>
        <begin position="321"/>
        <end position="456"/>
    </location>
</feature>
<evidence type="ECO:0000256" key="5">
    <source>
        <dbReference type="ARBA" id="ARBA00022741"/>
    </source>
</evidence>
<dbReference type="AlphaFoldDB" id="A0A6F9DHE5"/>
<dbReference type="InterPro" id="IPR007111">
    <property type="entry name" value="NACHT_NTPase"/>
</dbReference>
<dbReference type="InterPro" id="IPR027417">
    <property type="entry name" value="P-loop_NTPase"/>
</dbReference>
<dbReference type="PANTHER" id="PTHR45690">
    <property type="entry name" value="NACHT, LRR AND PYD DOMAINS-CONTAINING PROTEIN 12"/>
    <property type="match status" value="1"/>
</dbReference>
<keyword evidence="6" id="KW-0067">ATP-binding</keyword>
<feature type="region of interest" description="Disordered" evidence="7">
    <location>
        <begin position="129"/>
        <end position="167"/>
    </location>
</feature>
<keyword evidence="3" id="KW-0963">Cytoplasm</keyword>
<dbReference type="InterPro" id="IPR001611">
    <property type="entry name" value="Leu-rich_rpt"/>
</dbReference>
<dbReference type="Gene3D" id="3.40.50.300">
    <property type="entry name" value="P-loop containing nucleotide triphosphate hydrolases"/>
    <property type="match status" value="1"/>
</dbReference>
<comment type="subcellular location">
    <subcellularLocation>
        <location evidence="1">Cytoplasm</location>
    </subcellularLocation>
</comment>
<dbReference type="Pfam" id="PF05729">
    <property type="entry name" value="NACHT"/>
    <property type="match status" value="1"/>
</dbReference>
<feature type="region of interest" description="Disordered" evidence="7">
    <location>
        <begin position="82"/>
        <end position="103"/>
    </location>
</feature>
<evidence type="ECO:0000256" key="7">
    <source>
        <dbReference type="SAM" id="MobiDB-lite"/>
    </source>
</evidence>
<name>A0A6F9DHE5_9ASCI</name>
<sequence length="1017" mass="114656">MKIKVITKNKQVSFSLFSRCHSQQLKQQLNDSISAVTQITGIDCGTIESTTIKEMKTDSLSNQEYDEMITQSQLNIMQLKEDAHRSKPRLKYPGKPTTGAETETAPATIQTQLEITPVGSVQATSPATVSLGETETEEFQAPHAKRKKIETTDAQPGTSQENSTLQSQPCELTNINARTVHHLNITVPRSHFLDFRALGDKMKKELWTQAEIRSSYLECPLEIKRTYEMARLEIAENAQMQTNGYNYETSIQNRKQLLERFSECAGNILINEIFIKSKEYAKLKEANTYQSVHSPQIIRNVSFVTTISTIPQYYPPLPNPNIIGVIGQAGIGKTTFTKMLIQQALSGKLPESVSFLFYLFVREIDFSRDCNVLQFLVRSALPEWKFTEECDHALIKQINTDEDVLVVIDGFDEAVLSNVSYANVSIYDTTSPKLILLNLMSGNFLPLAKKVITSRPAEMFNLDPYVRPAFLLKILGLSKESQDFLGQQICGEKYKDLKMKLYKNPDLSLYWYVPIYCIMAFSYFANDKTRISESFTFTSLLTMTLIDYVSTDHMRQKEVELEKFANLAWIGVLDKKCIFRIRHLKQVGLDYSTVQAFLQMTLSKSIRYKMSILQGDQLIFFSHLIWQEYFASIYLFLIMPVDEFQQHFQNDQFTHSAVVLKFIFGLCNREVFSQLLSVTSVLSEAWVAKKRLLYAYVKKLGSKPDCTFQKLLEYASLLLEAQDENMLQAFIAGIGSKYDSTPITLEGSLLPSDVASFSYLLRGFQNQNMNIRGINIATHRQHILCTFIDDSFTRLALEIGSGLKLGELKLSGIQFGDEGANAISTCVATVKQLHINKCNITQKGLPKIVDRLLELDDPMTELKLGQNKLTDVGAELLAPCIPYIQQLHLDTCNITEVGVQTIAQNVVLLKGWIQLLNLSGNKVGNKGAAALAEGLHKIKQLILLMCNITEEGSTVLATKAKNLPSQMDLLDLSENKIGEEAIQAFSHCEGKIGTLRLVFCSMNASQKELLKDINVEY</sequence>
<organism evidence="9">
    <name type="scientific">Phallusia mammillata</name>
    <dbReference type="NCBI Taxonomy" id="59560"/>
    <lineage>
        <taxon>Eukaryota</taxon>
        <taxon>Metazoa</taxon>
        <taxon>Chordata</taxon>
        <taxon>Tunicata</taxon>
        <taxon>Ascidiacea</taxon>
        <taxon>Phlebobranchia</taxon>
        <taxon>Ascidiidae</taxon>
        <taxon>Phallusia</taxon>
    </lineage>
</organism>
<accession>A0A6F9DHE5</accession>
<dbReference type="Pfam" id="PF13516">
    <property type="entry name" value="LRR_6"/>
    <property type="match status" value="2"/>
</dbReference>
<evidence type="ECO:0000256" key="3">
    <source>
        <dbReference type="ARBA" id="ARBA00022490"/>
    </source>
</evidence>
<dbReference type="GO" id="GO:0005829">
    <property type="term" value="C:cytosol"/>
    <property type="evidence" value="ECO:0007669"/>
    <property type="project" value="UniProtKB-SubCell"/>
</dbReference>
<evidence type="ECO:0000259" key="8">
    <source>
        <dbReference type="PROSITE" id="PS50837"/>
    </source>
</evidence>
<evidence type="ECO:0000313" key="9">
    <source>
        <dbReference type="EMBL" id="CAB3262553.1"/>
    </source>
</evidence>
<dbReference type="PROSITE" id="PS50837">
    <property type="entry name" value="NACHT"/>
    <property type="match status" value="1"/>
</dbReference>
<dbReference type="GO" id="GO:0005524">
    <property type="term" value="F:ATP binding"/>
    <property type="evidence" value="ECO:0007669"/>
    <property type="project" value="UniProtKB-KW"/>
</dbReference>
<feature type="compositionally biased region" description="Polar residues" evidence="7">
    <location>
        <begin position="152"/>
        <end position="167"/>
    </location>
</feature>
<evidence type="ECO:0000256" key="4">
    <source>
        <dbReference type="ARBA" id="ARBA00022737"/>
    </source>
</evidence>
<dbReference type="SUPFAM" id="SSF52540">
    <property type="entry name" value="P-loop containing nucleoside triphosphate hydrolases"/>
    <property type="match status" value="1"/>
</dbReference>
<dbReference type="PANTHER" id="PTHR45690:SF19">
    <property type="entry name" value="NACHT, LRR AND PYD DOMAINS-CONTAINING PROTEIN 3"/>
    <property type="match status" value="1"/>
</dbReference>
<dbReference type="EMBL" id="LR786707">
    <property type="protein sequence ID" value="CAB3262553.1"/>
    <property type="molecule type" value="mRNA"/>
</dbReference>
<keyword evidence="4" id="KW-0677">Repeat</keyword>
<dbReference type="Gene3D" id="3.80.10.10">
    <property type="entry name" value="Ribonuclease Inhibitor"/>
    <property type="match status" value="1"/>
</dbReference>
<feature type="compositionally biased region" description="Low complexity" evidence="7">
    <location>
        <begin position="93"/>
        <end position="103"/>
    </location>
</feature>
<reference evidence="9" key="1">
    <citation type="submission" date="2020-04" db="EMBL/GenBank/DDBJ databases">
        <authorList>
            <person name="Neveu A P."/>
        </authorList>
    </citation>
    <scope>NUCLEOTIDE SEQUENCE</scope>
    <source>
        <tissue evidence="9">Whole embryo</tissue>
    </source>
</reference>
<evidence type="ECO:0000256" key="6">
    <source>
        <dbReference type="ARBA" id="ARBA00022840"/>
    </source>
</evidence>
<evidence type="ECO:0000256" key="2">
    <source>
        <dbReference type="ARBA" id="ARBA00008665"/>
    </source>
</evidence>
<evidence type="ECO:0000256" key="1">
    <source>
        <dbReference type="ARBA" id="ARBA00004496"/>
    </source>
</evidence>
<dbReference type="SUPFAM" id="SSF52047">
    <property type="entry name" value="RNI-like"/>
    <property type="match status" value="1"/>
</dbReference>
<keyword evidence="5" id="KW-0547">Nucleotide-binding</keyword>
<proteinExistence type="evidence at transcript level"/>
<comment type="similarity">
    <text evidence="2">Belongs to the NLRP family.</text>
</comment>
<dbReference type="InterPro" id="IPR032675">
    <property type="entry name" value="LRR_dom_sf"/>
</dbReference>